<evidence type="ECO:0000313" key="2">
    <source>
        <dbReference type="Proteomes" id="UP000236291"/>
    </source>
</evidence>
<dbReference type="EMBL" id="ASHM01118039">
    <property type="protein sequence ID" value="PNX71042.1"/>
    <property type="molecule type" value="Genomic_DNA"/>
</dbReference>
<name>A0A2K3KXN4_TRIPR</name>
<sequence length="90" mass="9948">NTVVEMDFEQVVKCVHGVLSLVEIDFIVADCISLLSSLINSKVVAVKRGKNRVAHGLVGLARNIGTMLRWGNVPEPVFLSFVMIFFLCNE</sequence>
<gene>
    <name evidence="1" type="ORF">L195_g057998</name>
</gene>
<organism evidence="1 2">
    <name type="scientific">Trifolium pratense</name>
    <name type="common">Red clover</name>
    <dbReference type="NCBI Taxonomy" id="57577"/>
    <lineage>
        <taxon>Eukaryota</taxon>
        <taxon>Viridiplantae</taxon>
        <taxon>Streptophyta</taxon>
        <taxon>Embryophyta</taxon>
        <taxon>Tracheophyta</taxon>
        <taxon>Spermatophyta</taxon>
        <taxon>Magnoliopsida</taxon>
        <taxon>eudicotyledons</taxon>
        <taxon>Gunneridae</taxon>
        <taxon>Pentapetalae</taxon>
        <taxon>rosids</taxon>
        <taxon>fabids</taxon>
        <taxon>Fabales</taxon>
        <taxon>Fabaceae</taxon>
        <taxon>Papilionoideae</taxon>
        <taxon>50 kb inversion clade</taxon>
        <taxon>NPAAA clade</taxon>
        <taxon>Hologalegina</taxon>
        <taxon>IRL clade</taxon>
        <taxon>Trifolieae</taxon>
        <taxon>Trifolium</taxon>
    </lineage>
</organism>
<protein>
    <recommendedName>
        <fullName evidence="3">RNase H type-1 domain-containing protein</fullName>
    </recommendedName>
</protein>
<evidence type="ECO:0000313" key="1">
    <source>
        <dbReference type="EMBL" id="PNX71042.1"/>
    </source>
</evidence>
<dbReference type="Proteomes" id="UP000236291">
    <property type="component" value="Unassembled WGS sequence"/>
</dbReference>
<reference evidence="1 2" key="2">
    <citation type="journal article" date="2017" name="Front. Plant Sci.">
        <title>Gene Classification and Mining of Molecular Markers Useful in Red Clover (Trifolium pratense) Breeding.</title>
        <authorList>
            <person name="Istvanek J."/>
            <person name="Dluhosova J."/>
            <person name="Dluhos P."/>
            <person name="Patkova L."/>
            <person name="Nedelnik J."/>
            <person name="Repkova J."/>
        </authorList>
    </citation>
    <scope>NUCLEOTIDE SEQUENCE [LARGE SCALE GENOMIC DNA]</scope>
    <source>
        <strain evidence="2">cv. Tatra</strain>
        <tissue evidence="1">Young leaves</tissue>
    </source>
</reference>
<accession>A0A2K3KXN4</accession>
<proteinExistence type="predicted"/>
<dbReference type="AlphaFoldDB" id="A0A2K3KXN4"/>
<reference evidence="1 2" key="1">
    <citation type="journal article" date="2014" name="Am. J. Bot.">
        <title>Genome assembly and annotation for red clover (Trifolium pratense; Fabaceae).</title>
        <authorList>
            <person name="Istvanek J."/>
            <person name="Jaros M."/>
            <person name="Krenek A."/>
            <person name="Repkova J."/>
        </authorList>
    </citation>
    <scope>NUCLEOTIDE SEQUENCE [LARGE SCALE GENOMIC DNA]</scope>
    <source>
        <strain evidence="2">cv. Tatra</strain>
        <tissue evidence="1">Young leaves</tissue>
    </source>
</reference>
<comment type="caution">
    <text evidence="1">The sequence shown here is derived from an EMBL/GenBank/DDBJ whole genome shotgun (WGS) entry which is preliminary data.</text>
</comment>
<feature type="non-terminal residue" evidence="1">
    <location>
        <position position="1"/>
    </location>
</feature>
<evidence type="ECO:0008006" key="3">
    <source>
        <dbReference type="Google" id="ProtNLM"/>
    </source>
</evidence>
<dbReference type="ExpressionAtlas" id="A0A2K3KXN4">
    <property type="expression patterns" value="baseline"/>
</dbReference>